<keyword evidence="2" id="KW-1133">Transmembrane helix</keyword>
<protein>
    <recommendedName>
        <fullName evidence="5">Pilus assembly protein PilO</fullName>
    </recommendedName>
</protein>
<sequence length="181" mass="19132">MRPERLWILGGAFTAVILLVAGYYLAIQPRYQEADDLRTLANDTTVDVAKLRSQIADLDKENKRLNEYTAQVKEDLAALPETDSVAALLREVQVAGDLTGVTVSGVSVGGATDLTVAGPLTVHTLPISLTASGPAAKINPFLDQLQKVQPRALLVGAVNAATTDGKTSLSLTIQAFYATGK</sequence>
<dbReference type="GO" id="GO:0043107">
    <property type="term" value="P:type IV pilus-dependent motility"/>
    <property type="evidence" value="ECO:0007669"/>
    <property type="project" value="InterPro"/>
</dbReference>
<name>A0A919U8P7_9ACTN</name>
<proteinExistence type="predicted"/>
<comment type="caution">
    <text evidence="3">The sequence shown here is derived from an EMBL/GenBank/DDBJ whole genome shotgun (WGS) entry which is preliminary data.</text>
</comment>
<dbReference type="InterPro" id="IPR007445">
    <property type="entry name" value="PilO"/>
</dbReference>
<dbReference type="Gene3D" id="3.30.70.60">
    <property type="match status" value="1"/>
</dbReference>
<evidence type="ECO:0008006" key="5">
    <source>
        <dbReference type="Google" id="ProtNLM"/>
    </source>
</evidence>
<dbReference type="Proteomes" id="UP000660611">
    <property type="component" value="Unassembled WGS sequence"/>
</dbReference>
<keyword evidence="4" id="KW-1185">Reference proteome</keyword>
<keyword evidence="1" id="KW-0175">Coiled coil</keyword>
<evidence type="ECO:0000313" key="3">
    <source>
        <dbReference type="EMBL" id="GIG45957.1"/>
    </source>
</evidence>
<evidence type="ECO:0000256" key="2">
    <source>
        <dbReference type="SAM" id="Phobius"/>
    </source>
</evidence>
<dbReference type="InterPro" id="IPR014717">
    <property type="entry name" value="Transl_elong_EF1B/ribsomal_bS6"/>
</dbReference>
<dbReference type="GO" id="GO:0043683">
    <property type="term" value="P:type IV pilus assembly"/>
    <property type="evidence" value="ECO:0007669"/>
    <property type="project" value="InterPro"/>
</dbReference>
<keyword evidence="2" id="KW-0472">Membrane</keyword>
<dbReference type="Pfam" id="PF04350">
    <property type="entry name" value="PilO"/>
    <property type="match status" value="1"/>
</dbReference>
<gene>
    <name evidence="3" type="ORF">Dsi01nite_039980</name>
</gene>
<reference evidence="3" key="1">
    <citation type="submission" date="2021-01" db="EMBL/GenBank/DDBJ databases">
        <title>Whole genome shotgun sequence of Dactylosporangium siamense NBRC 106093.</title>
        <authorList>
            <person name="Komaki H."/>
            <person name="Tamura T."/>
        </authorList>
    </citation>
    <scope>NUCLEOTIDE SEQUENCE</scope>
    <source>
        <strain evidence="3">NBRC 106093</strain>
    </source>
</reference>
<feature type="transmembrane region" description="Helical" evidence="2">
    <location>
        <begin position="6"/>
        <end position="26"/>
    </location>
</feature>
<evidence type="ECO:0000313" key="4">
    <source>
        <dbReference type="Proteomes" id="UP000660611"/>
    </source>
</evidence>
<organism evidence="3 4">
    <name type="scientific">Dactylosporangium siamense</name>
    <dbReference type="NCBI Taxonomy" id="685454"/>
    <lineage>
        <taxon>Bacteria</taxon>
        <taxon>Bacillati</taxon>
        <taxon>Actinomycetota</taxon>
        <taxon>Actinomycetes</taxon>
        <taxon>Micromonosporales</taxon>
        <taxon>Micromonosporaceae</taxon>
        <taxon>Dactylosporangium</taxon>
    </lineage>
</organism>
<keyword evidence="2" id="KW-0812">Transmembrane</keyword>
<feature type="coiled-coil region" evidence="1">
    <location>
        <begin position="41"/>
        <end position="78"/>
    </location>
</feature>
<accession>A0A919U8P7</accession>
<dbReference type="RefSeq" id="WP_203847753.1">
    <property type="nucleotide sequence ID" value="NZ_BAAAVW010000012.1"/>
</dbReference>
<evidence type="ECO:0000256" key="1">
    <source>
        <dbReference type="SAM" id="Coils"/>
    </source>
</evidence>
<dbReference type="EMBL" id="BONQ01000059">
    <property type="protein sequence ID" value="GIG45957.1"/>
    <property type="molecule type" value="Genomic_DNA"/>
</dbReference>
<dbReference type="AlphaFoldDB" id="A0A919U8P7"/>